<feature type="compositionally biased region" description="Acidic residues" evidence="8">
    <location>
        <begin position="273"/>
        <end position="285"/>
    </location>
</feature>
<feature type="domain" description="Inner centromere protein ARK-binding" evidence="9">
    <location>
        <begin position="1170"/>
        <end position="1222"/>
    </location>
</feature>
<evidence type="ECO:0000256" key="4">
    <source>
        <dbReference type="ARBA" id="ARBA00022490"/>
    </source>
</evidence>
<protein>
    <recommendedName>
        <fullName evidence="9">Inner centromere protein ARK-binding domain-containing protein</fullName>
    </recommendedName>
</protein>
<dbReference type="OrthoDB" id="6123at2759"/>
<feature type="compositionally biased region" description="Polar residues" evidence="8">
    <location>
        <begin position="243"/>
        <end position="259"/>
    </location>
</feature>
<evidence type="ECO:0000256" key="8">
    <source>
        <dbReference type="SAM" id="MobiDB-lite"/>
    </source>
</evidence>
<dbReference type="Pfam" id="PF03941">
    <property type="entry name" value="INCENP_ARK-bind"/>
    <property type="match status" value="1"/>
</dbReference>
<name>A0A6G1I6W3_9PEZI</name>
<feature type="compositionally biased region" description="Low complexity" evidence="8">
    <location>
        <begin position="1077"/>
        <end position="1091"/>
    </location>
</feature>
<reference evidence="10" key="1">
    <citation type="journal article" date="2020" name="Stud. Mycol.">
        <title>101 Dothideomycetes genomes: a test case for predicting lifestyles and emergence of pathogens.</title>
        <authorList>
            <person name="Haridas S."/>
            <person name="Albert R."/>
            <person name="Binder M."/>
            <person name="Bloem J."/>
            <person name="Labutti K."/>
            <person name="Salamov A."/>
            <person name="Andreopoulos B."/>
            <person name="Baker S."/>
            <person name="Barry K."/>
            <person name="Bills G."/>
            <person name="Bluhm B."/>
            <person name="Cannon C."/>
            <person name="Castanera R."/>
            <person name="Culley D."/>
            <person name="Daum C."/>
            <person name="Ezra D."/>
            <person name="Gonzalez J."/>
            <person name="Henrissat B."/>
            <person name="Kuo A."/>
            <person name="Liang C."/>
            <person name="Lipzen A."/>
            <person name="Lutzoni F."/>
            <person name="Magnuson J."/>
            <person name="Mondo S."/>
            <person name="Nolan M."/>
            <person name="Ohm R."/>
            <person name="Pangilinan J."/>
            <person name="Park H.-J."/>
            <person name="Ramirez L."/>
            <person name="Alfaro M."/>
            <person name="Sun H."/>
            <person name="Tritt A."/>
            <person name="Yoshinaga Y."/>
            <person name="Zwiers L.-H."/>
            <person name="Turgeon B."/>
            <person name="Goodwin S."/>
            <person name="Spatafora J."/>
            <person name="Crous P."/>
            <person name="Grigoriev I."/>
        </authorList>
    </citation>
    <scope>NUCLEOTIDE SEQUENCE</scope>
    <source>
        <strain evidence="10">CBS 262.69</strain>
    </source>
</reference>
<keyword evidence="4" id="KW-0963">Cytoplasm</keyword>
<feature type="compositionally biased region" description="Polar residues" evidence="8">
    <location>
        <begin position="366"/>
        <end position="375"/>
    </location>
</feature>
<feature type="region of interest" description="Disordered" evidence="8">
    <location>
        <begin position="271"/>
        <end position="337"/>
    </location>
</feature>
<feature type="compositionally biased region" description="Low complexity" evidence="8">
    <location>
        <begin position="825"/>
        <end position="846"/>
    </location>
</feature>
<gene>
    <name evidence="10" type="ORF">EJ06DRAFT_293656</name>
</gene>
<proteinExistence type="inferred from homology"/>
<keyword evidence="5" id="KW-0159">Chromosome partition</keyword>
<accession>A0A6G1I6W3</accession>
<comment type="subcellular location">
    <subcellularLocation>
        <location evidence="2">Cytoplasm</location>
        <location evidence="2">Cytoskeleton</location>
        <location evidence="2">Spindle</location>
    </subcellularLocation>
    <subcellularLocation>
        <location evidence="1">Nucleus</location>
    </subcellularLocation>
</comment>
<feature type="compositionally biased region" description="Basic residues" evidence="8">
    <location>
        <begin position="69"/>
        <end position="83"/>
    </location>
</feature>
<evidence type="ECO:0000256" key="1">
    <source>
        <dbReference type="ARBA" id="ARBA00004123"/>
    </source>
</evidence>
<keyword evidence="7" id="KW-0539">Nucleus</keyword>
<feature type="region of interest" description="Disordered" evidence="8">
    <location>
        <begin position="1118"/>
        <end position="1182"/>
    </location>
</feature>
<dbReference type="EMBL" id="ML996689">
    <property type="protein sequence ID" value="KAF2403787.1"/>
    <property type="molecule type" value="Genomic_DNA"/>
</dbReference>
<evidence type="ECO:0000313" key="10">
    <source>
        <dbReference type="EMBL" id="KAF2403787.1"/>
    </source>
</evidence>
<evidence type="ECO:0000256" key="5">
    <source>
        <dbReference type="ARBA" id="ARBA00022829"/>
    </source>
</evidence>
<feature type="compositionally biased region" description="Basic and acidic residues" evidence="8">
    <location>
        <begin position="847"/>
        <end position="928"/>
    </location>
</feature>
<sequence>MAPLRTRKLDAGTPQWVVTERREANDLVMDEAEEFGYSVRNELEWLNEHMREIFTSQNLNVADTFKTPGKLRGKTPRTARKRAAGVERAPLADIFAPNPQSASTSPTKNAFYKQVAQFQVASDAALPPSSPPAPTIAPVGVGKENTDSGYHGMTDDEFETDENHIAGLITEKLTQRIPSPVYEPSSEEVAEPAEERRVTEETFVSAKEDLESRKLSAPDVEAEPADDDTVPDEELMEVETEPQLPNQVDTQATESTQPVPSFVYVQQAKEAIEADPVDGEVEADLNDQLTEDVRSPSEGSSPAKPLLRKSSLTFASLPAREPLAGKKSFGARTSRTSHIDQFKGALGRFTGGKSLGGAQVTASLVSQDGETQHATESFVYAEDSSKPMLQREPSERTKVHNQTTTQRLTDRINLLGQSRDLRTSKSITHNAFPQQVYPHLPTATETAERVAPEVVEKSANLTLAQNSHAVDDEAAPVQPKTSHEQPATNAFTGNTVRQVQADTPERRLDTVRTQQSPGKPISPFRTGFPFSHKKAVSTTALVSPTRAAMATSHKKTISVSNPSVAESMTPAGSPKRHNDGPLSASKAKLYSVLRSAKGIFASSAGISAQAKVEALSTAPRPRPATIDEVFNPGKEAQAQSIYPNFPGGFSQTSLQSTATSGPSEGRRTRSSTDREQKQREEEKRITRMQEELDKVREKERQKASAAAQKVSRVPSPSKESLAPQSHRSEAPSRADYDRMDVDMESADEMPPPPPPKSGLPTASAQRLRQPRRLPKPTKEPPKTQSVPVTVRMPSQRIGHVQPTNSMLAQSLHESLPPAPPPKGPPSLHHSSSSSSLKSGNSSQAAKKALDAAAKKKEQEMKLAQRKADQKREIEQKRAQKIEEDRRRQEEERRKADEDRRRQEDERRRQDEQRRLEQQRKIAEQEAKRLAQKQAADAKRLEQQRREQQRKEAQRQNEMAAALQQEKAAASGLPRADLGGARPMSRLGGLVQDPSRPLVQMNPAKPPKRIMQFDDDDEPQRPTAQRNPPSYQQLDSKRRKTNEMEEEVADQRRSVMAPPIRQSNIRKDNPKLAPPSWTSSQSQTSAHAQHTASMFVKTVTAQHNMQHNMGQPDMAKYANAKIPFADAPNPGPSQGQFKTPGRPLPKPGAQKSAVKSSPHYPQGDNIELPNIATDSEDEDSDNEFQAAEWTATPVLSQMLSQQELVDPADIFGPIAPLRMEEVFSKSKDRFKKFRERTSSANWSGSDRLTQEERLRDMEARQKLVRDGMWTYQPER</sequence>
<feature type="compositionally biased region" description="Polar residues" evidence="8">
    <location>
        <begin position="1021"/>
        <end position="1033"/>
    </location>
</feature>
<dbReference type="GO" id="GO:0005634">
    <property type="term" value="C:nucleus"/>
    <property type="evidence" value="ECO:0007669"/>
    <property type="project" value="UniProtKB-SubCell"/>
</dbReference>
<feature type="region of interest" description="Disordered" evidence="8">
    <location>
        <begin position="366"/>
        <end position="401"/>
    </location>
</feature>
<feature type="compositionally biased region" description="Polar residues" evidence="8">
    <location>
        <begin position="649"/>
        <end position="662"/>
    </location>
</feature>
<feature type="compositionally biased region" description="Basic and acidic residues" evidence="8">
    <location>
        <begin position="664"/>
        <end position="702"/>
    </location>
</feature>
<keyword evidence="11" id="KW-1185">Reference proteome</keyword>
<evidence type="ECO:0000256" key="7">
    <source>
        <dbReference type="ARBA" id="ARBA00023242"/>
    </source>
</evidence>
<evidence type="ECO:0000256" key="2">
    <source>
        <dbReference type="ARBA" id="ARBA00004186"/>
    </source>
</evidence>
<feature type="compositionally biased region" description="Polar residues" evidence="8">
    <location>
        <begin position="801"/>
        <end position="812"/>
    </location>
</feature>
<keyword evidence="6" id="KW-0206">Cytoskeleton</keyword>
<dbReference type="PANTHER" id="PTHR13142:SF1">
    <property type="entry name" value="INNER CENTROMERE PROTEIN"/>
    <property type="match status" value="1"/>
</dbReference>
<feature type="compositionally biased region" description="Basic and acidic residues" evidence="8">
    <location>
        <begin position="726"/>
        <end position="741"/>
    </location>
</feature>
<feature type="compositionally biased region" description="Basic and acidic residues" evidence="8">
    <location>
        <begin position="193"/>
        <end position="216"/>
    </location>
</feature>
<feature type="region of interest" description="Disordered" evidence="8">
    <location>
        <begin position="181"/>
        <end position="259"/>
    </location>
</feature>
<feature type="compositionally biased region" description="Polar residues" evidence="8">
    <location>
        <begin position="557"/>
        <end position="566"/>
    </location>
</feature>
<dbReference type="AlphaFoldDB" id="A0A6G1I6W3"/>
<feature type="compositionally biased region" description="Polar residues" evidence="8">
    <location>
        <begin position="484"/>
        <end position="501"/>
    </location>
</feature>
<dbReference type="InterPro" id="IPR005635">
    <property type="entry name" value="Inner_centromere_prot_ARK-bd"/>
</dbReference>
<comment type="similarity">
    <text evidence="3">Belongs to the INCENP family.</text>
</comment>
<feature type="region of interest" description="Disordered" evidence="8">
    <location>
        <begin position="638"/>
        <end position="1091"/>
    </location>
</feature>
<feature type="compositionally biased region" description="Low complexity" evidence="8">
    <location>
        <begin position="955"/>
        <end position="969"/>
    </location>
</feature>
<evidence type="ECO:0000256" key="6">
    <source>
        <dbReference type="ARBA" id="ARBA00023212"/>
    </source>
</evidence>
<dbReference type="GO" id="GO:0005819">
    <property type="term" value="C:spindle"/>
    <property type="evidence" value="ECO:0007669"/>
    <property type="project" value="UniProtKB-SubCell"/>
</dbReference>
<feature type="region of interest" description="Disordered" evidence="8">
    <location>
        <begin position="466"/>
        <end position="528"/>
    </location>
</feature>
<dbReference type="PANTHER" id="PTHR13142">
    <property type="entry name" value="INNER CENTROMERE PROTEIN"/>
    <property type="match status" value="1"/>
</dbReference>
<feature type="region of interest" description="Disordered" evidence="8">
    <location>
        <begin position="65"/>
        <end position="85"/>
    </location>
</feature>
<evidence type="ECO:0000313" key="11">
    <source>
        <dbReference type="Proteomes" id="UP000799640"/>
    </source>
</evidence>
<organism evidence="10 11">
    <name type="scientific">Trichodelitschia bisporula</name>
    <dbReference type="NCBI Taxonomy" id="703511"/>
    <lineage>
        <taxon>Eukaryota</taxon>
        <taxon>Fungi</taxon>
        <taxon>Dikarya</taxon>
        <taxon>Ascomycota</taxon>
        <taxon>Pezizomycotina</taxon>
        <taxon>Dothideomycetes</taxon>
        <taxon>Dothideomycetes incertae sedis</taxon>
        <taxon>Phaeotrichales</taxon>
        <taxon>Phaeotrichaceae</taxon>
        <taxon>Trichodelitschia</taxon>
    </lineage>
</organism>
<dbReference type="GO" id="GO:0007059">
    <property type="term" value="P:chromosome segregation"/>
    <property type="evidence" value="ECO:0007669"/>
    <property type="project" value="UniProtKB-KW"/>
</dbReference>
<dbReference type="Proteomes" id="UP000799640">
    <property type="component" value="Unassembled WGS sequence"/>
</dbReference>
<evidence type="ECO:0000259" key="9">
    <source>
        <dbReference type="Pfam" id="PF03941"/>
    </source>
</evidence>
<feature type="compositionally biased region" description="Acidic residues" evidence="8">
    <location>
        <begin position="220"/>
        <end position="240"/>
    </location>
</feature>
<feature type="region of interest" description="Disordered" evidence="8">
    <location>
        <begin position="552"/>
        <end position="582"/>
    </location>
</feature>
<feature type="compositionally biased region" description="Basic and acidic residues" evidence="8">
    <location>
        <begin position="935"/>
        <end position="954"/>
    </location>
</feature>
<evidence type="ECO:0000256" key="3">
    <source>
        <dbReference type="ARBA" id="ARBA00010042"/>
    </source>
</evidence>